<protein>
    <recommendedName>
        <fullName evidence="3">DUF2493 domain-containing protein</fullName>
    </recommendedName>
</protein>
<sequence>MAARIIGVTGHRPNRLSSWAIFRLPGRARRVLARLERAAGATGAEMRLVSGLAEGADTIVAREALKRGWTLTALLPKPASAYERDFASRRARAAFRRLHRRADETVVVARAAEAPASPSGRYRAAGIAMVERIDALIAVHDRGEPAGPGGTHDVMEIARRRGAPIVEIVV</sequence>
<keyword evidence="2" id="KW-1185">Reference proteome</keyword>
<evidence type="ECO:0000313" key="1">
    <source>
        <dbReference type="EMBL" id="PWE17769.1"/>
    </source>
</evidence>
<dbReference type="EMBL" id="QEXV01000003">
    <property type="protein sequence ID" value="PWE17769.1"/>
    <property type="molecule type" value="Genomic_DNA"/>
</dbReference>
<dbReference type="Gene3D" id="3.40.50.450">
    <property type="match status" value="1"/>
</dbReference>
<dbReference type="SUPFAM" id="SSF102405">
    <property type="entry name" value="MCP/YpsA-like"/>
    <property type="match status" value="1"/>
</dbReference>
<evidence type="ECO:0000313" key="2">
    <source>
        <dbReference type="Proteomes" id="UP000245168"/>
    </source>
</evidence>
<dbReference type="OrthoDB" id="2968017at2"/>
<reference evidence="2" key="1">
    <citation type="submission" date="2018-05" db="EMBL/GenBank/DDBJ databases">
        <authorList>
            <person name="Liu B.-T."/>
        </authorList>
    </citation>
    <scope>NUCLEOTIDE SEQUENCE [LARGE SCALE GENOMIC DNA]</scope>
    <source>
        <strain evidence="2">WD6-1</strain>
    </source>
</reference>
<dbReference type="RefSeq" id="WP_109253000.1">
    <property type="nucleotide sequence ID" value="NZ_QEXV01000003.1"/>
</dbReference>
<proteinExistence type="predicted"/>
<organism evidence="1 2">
    <name type="scientific">Marinicauda salina</name>
    <dbReference type="NCBI Taxonomy" id="2135793"/>
    <lineage>
        <taxon>Bacteria</taxon>
        <taxon>Pseudomonadati</taxon>
        <taxon>Pseudomonadota</taxon>
        <taxon>Alphaproteobacteria</taxon>
        <taxon>Maricaulales</taxon>
        <taxon>Maricaulaceae</taxon>
        <taxon>Marinicauda</taxon>
    </lineage>
</organism>
<evidence type="ECO:0008006" key="3">
    <source>
        <dbReference type="Google" id="ProtNLM"/>
    </source>
</evidence>
<gene>
    <name evidence="1" type="ORF">DDZ18_08940</name>
</gene>
<accession>A0A2U2BUV9</accession>
<dbReference type="AlphaFoldDB" id="A0A2U2BUV9"/>
<dbReference type="Proteomes" id="UP000245168">
    <property type="component" value="Unassembled WGS sequence"/>
</dbReference>
<name>A0A2U2BUV9_9PROT</name>
<comment type="caution">
    <text evidence="1">The sequence shown here is derived from an EMBL/GenBank/DDBJ whole genome shotgun (WGS) entry which is preliminary data.</text>
</comment>